<keyword evidence="1" id="KW-0969">Cilium</keyword>
<dbReference type="AlphaFoldDB" id="A0A3B0X7B5"/>
<organism evidence="1">
    <name type="scientific">hydrothermal vent metagenome</name>
    <dbReference type="NCBI Taxonomy" id="652676"/>
    <lineage>
        <taxon>unclassified sequences</taxon>
        <taxon>metagenomes</taxon>
        <taxon>ecological metagenomes</taxon>
    </lineage>
</organism>
<dbReference type="Gene3D" id="3.40.1690.10">
    <property type="entry name" value="secretion proteins EscU"/>
    <property type="match status" value="1"/>
</dbReference>
<dbReference type="Pfam" id="PF01312">
    <property type="entry name" value="Bac_export_2"/>
    <property type="match status" value="1"/>
</dbReference>
<keyword evidence="1" id="KW-0282">Flagellum</keyword>
<dbReference type="GO" id="GO:0005886">
    <property type="term" value="C:plasma membrane"/>
    <property type="evidence" value="ECO:0007669"/>
    <property type="project" value="TreeGrafter"/>
</dbReference>
<sequence>MNKAKPVAVALLYDGENTPTVNARGVGKVAEQILHIAEEHQIPIQQDSELIEILAELDINDEIPENLYRAIAEVIAFAYILSGKFPANWQQPSAGELSIR</sequence>
<evidence type="ECO:0000313" key="1">
    <source>
        <dbReference type="EMBL" id="VAW60283.1"/>
    </source>
</evidence>
<dbReference type="SUPFAM" id="SSF160544">
    <property type="entry name" value="EscU C-terminal domain-like"/>
    <property type="match status" value="1"/>
</dbReference>
<dbReference type="InterPro" id="IPR006135">
    <property type="entry name" value="T3SS_substrate_exporter"/>
</dbReference>
<keyword evidence="1" id="KW-0966">Cell projection</keyword>
<dbReference type="PANTHER" id="PTHR30531">
    <property type="entry name" value="FLAGELLAR BIOSYNTHETIC PROTEIN FLHB"/>
    <property type="match status" value="1"/>
</dbReference>
<dbReference type="GO" id="GO:0009306">
    <property type="term" value="P:protein secretion"/>
    <property type="evidence" value="ECO:0007669"/>
    <property type="project" value="InterPro"/>
</dbReference>
<dbReference type="InterPro" id="IPR029025">
    <property type="entry name" value="T3SS_substrate_exporter_C"/>
</dbReference>
<reference evidence="1" key="1">
    <citation type="submission" date="2018-06" db="EMBL/GenBank/DDBJ databases">
        <authorList>
            <person name="Zhirakovskaya E."/>
        </authorList>
    </citation>
    <scope>NUCLEOTIDE SEQUENCE</scope>
</reference>
<name>A0A3B0X7B5_9ZZZZ</name>
<accession>A0A3B0X7B5</accession>
<dbReference type="EMBL" id="UOFG01000117">
    <property type="protein sequence ID" value="VAW60283.1"/>
    <property type="molecule type" value="Genomic_DNA"/>
</dbReference>
<dbReference type="PANTHER" id="PTHR30531:SF12">
    <property type="entry name" value="FLAGELLAR BIOSYNTHETIC PROTEIN FLHB"/>
    <property type="match status" value="1"/>
</dbReference>
<gene>
    <name evidence="1" type="ORF">MNBD_GAMMA11-2379</name>
</gene>
<proteinExistence type="predicted"/>
<protein>
    <submittedName>
        <fullName evidence="1">Uncharacterized homolog of the cytoplasmic domain of flagellar protein FhlB</fullName>
    </submittedName>
</protein>